<dbReference type="EMBL" id="UAWO01000002">
    <property type="protein sequence ID" value="SQC07001.1"/>
    <property type="molecule type" value="Genomic_DNA"/>
</dbReference>
<keyword evidence="5" id="KW-0029">Amino-acid transport</keyword>
<dbReference type="PANTHER" id="PTHR30614">
    <property type="entry name" value="MEMBRANE COMPONENT OF AMINO ACID ABC TRANSPORTER"/>
    <property type="match status" value="1"/>
</dbReference>
<feature type="transmembrane region" description="Helical" evidence="8">
    <location>
        <begin position="20"/>
        <end position="41"/>
    </location>
</feature>
<evidence type="ECO:0000256" key="2">
    <source>
        <dbReference type="ARBA" id="ARBA00022448"/>
    </source>
</evidence>
<feature type="transmembrane region" description="Helical" evidence="8">
    <location>
        <begin position="84"/>
        <end position="103"/>
    </location>
</feature>
<evidence type="ECO:0000256" key="3">
    <source>
        <dbReference type="ARBA" id="ARBA00022475"/>
    </source>
</evidence>
<dbReference type="NCBIfam" id="TIGR01726">
    <property type="entry name" value="HEQRo_perm_3TM"/>
    <property type="match status" value="1"/>
</dbReference>
<evidence type="ECO:0000256" key="8">
    <source>
        <dbReference type="RuleBase" id="RU363032"/>
    </source>
</evidence>
<protein>
    <submittedName>
        <fullName evidence="10">Amino acid ABC transporter</fullName>
    </submittedName>
</protein>
<dbReference type="AlphaFoldDB" id="A0A2X3C1W0"/>
<dbReference type="RefSeq" id="WP_111945576.1">
    <property type="nucleotide sequence ID" value="NZ_CATNYA010000080.1"/>
</dbReference>
<evidence type="ECO:0000256" key="5">
    <source>
        <dbReference type="ARBA" id="ARBA00022970"/>
    </source>
</evidence>
<feature type="transmembrane region" description="Helical" evidence="8">
    <location>
        <begin position="53"/>
        <end position="78"/>
    </location>
</feature>
<dbReference type="CDD" id="cd06261">
    <property type="entry name" value="TM_PBP2"/>
    <property type="match status" value="1"/>
</dbReference>
<dbReference type="InterPro" id="IPR000515">
    <property type="entry name" value="MetI-like"/>
</dbReference>
<dbReference type="SUPFAM" id="SSF161098">
    <property type="entry name" value="MetI-like"/>
    <property type="match status" value="1"/>
</dbReference>
<evidence type="ECO:0000313" key="11">
    <source>
        <dbReference type="Proteomes" id="UP000250234"/>
    </source>
</evidence>
<proteinExistence type="inferred from homology"/>
<dbReference type="GO" id="GO:0043190">
    <property type="term" value="C:ATP-binding cassette (ABC) transporter complex"/>
    <property type="evidence" value="ECO:0007669"/>
    <property type="project" value="InterPro"/>
</dbReference>
<evidence type="ECO:0000259" key="9">
    <source>
        <dbReference type="PROSITE" id="PS50928"/>
    </source>
</evidence>
<keyword evidence="7 8" id="KW-0472">Membrane</keyword>
<dbReference type="Gene3D" id="1.10.3720.10">
    <property type="entry name" value="MetI-like"/>
    <property type="match status" value="1"/>
</dbReference>
<name>A0A2X3C1W0_CLOPF</name>
<dbReference type="InterPro" id="IPR035906">
    <property type="entry name" value="MetI-like_sf"/>
</dbReference>
<organism evidence="10 11">
    <name type="scientific">Clostridium perfringens</name>
    <dbReference type="NCBI Taxonomy" id="1502"/>
    <lineage>
        <taxon>Bacteria</taxon>
        <taxon>Bacillati</taxon>
        <taxon>Bacillota</taxon>
        <taxon>Clostridia</taxon>
        <taxon>Eubacteriales</taxon>
        <taxon>Clostridiaceae</taxon>
        <taxon>Clostridium</taxon>
    </lineage>
</organism>
<dbReference type="InterPro" id="IPR010065">
    <property type="entry name" value="AA_ABC_transptr_permease_3TM"/>
</dbReference>
<evidence type="ECO:0000256" key="7">
    <source>
        <dbReference type="ARBA" id="ARBA00023136"/>
    </source>
</evidence>
<accession>A0A2X3C1W0</accession>
<dbReference type="FunFam" id="1.10.3720.10:FF:000006">
    <property type="entry name" value="Glutamate/aspartate ABC transporter, permease protein GltK"/>
    <property type="match status" value="1"/>
</dbReference>
<evidence type="ECO:0000256" key="4">
    <source>
        <dbReference type="ARBA" id="ARBA00022692"/>
    </source>
</evidence>
<dbReference type="PROSITE" id="PS50928">
    <property type="entry name" value="ABC_TM1"/>
    <property type="match status" value="1"/>
</dbReference>
<keyword evidence="6 8" id="KW-1133">Transmembrane helix</keyword>
<sequence>MNYIITLMPSIIEGLKNTLGVFILTLLLSIPLGIIVAILRLSNIKIVNFISSLYVLVMRGTPLLLQLIFIFFGLPIIGISIDRFPAAIIAFTLNYTAYFGEIFRSGIKDIDKGQFEASKILGLSKWFTFKKIILPQSFKKTLPSITNEVITLVKDTSLVYVVGIGELLRAGKIASNRDASLLPLFLIGIIYLLLIGILTKIFNRLEKKYSYYESVKLL</sequence>
<gene>
    <name evidence="10" type="primary">artQ_1</name>
    <name evidence="10" type="ORF">NCTC8081_01122</name>
</gene>
<dbReference type="Pfam" id="PF00528">
    <property type="entry name" value="BPD_transp_1"/>
    <property type="match status" value="1"/>
</dbReference>
<reference evidence="10 11" key="1">
    <citation type="submission" date="2018-06" db="EMBL/GenBank/DDBJ databases">
        <authorList>
            <consortium name="Pathogen Informatics"/>
            <person name="Doyle S."/>
        </authorList>
    </citation>
    <scope>NUCLEOTIDE SEQUENCE [LARGE SCALE GENOMIC DNA]</scope>
    <source>
        <strain evidence="10 11">NCTC8081</strain>
    </source>
</reference>
<evidence type="ECO:0000256" key="6">
    <source>
        <dbReference type="ARBA" id="ARBA00022989"/>
    </source>
</evidence>
<evidence type="ECO:0000313" key="10">
    <source>
        <dbReference type="EMBL" id="SQC07001.1"/>
    </source>
</evidence>
<comment type="similarity">
    <text evidence="8">Belongs to the binding-protein-dependent transport system permease family.</text>
</comment>
<keyword evidence="3" id="KW-1003">Cell membrane</keyword>
<dbReference type="PANTHER" id="PTHR30614:SF0">
    <property type="entry name" value="L-CYSTINE TRANSPORT SYSTEM PERMEASE PROTEIN TCYL"/>
    <property type="match status" value="1"/>
</dbReference>
<feature type="domain" description="ABC transmembrane type-1" evidence="9">
    <location>
        <begin position="15"/>
        <end position="202"/>
    </location>
</feature>
<keyword evidence="4 8" id="KW-0812">Transmembrane</keyword>
<comment type="subcellular location">
    <subcellularLocation>
        <location evidence="1 8">Cell membrane</location>
        <topology evidence="1 8">Multi-pass membrane protein</topology>
    </subcellularLocation>
</comment>
<feature type="transmembrane region" description="Helical" evidence="8">
    <location>
        <begin position="181"/>
        <end position="202"/>
    </location>
</feature>
<dbReference type="Proteomes" id="UP000250234">
    <property type="component" value="Unassembled WGS sequence"/>
</dbReference>
<dbReference type="GO" id="GO:0006865">
    <property type="term" value="P:amino acid transport"/>
    <property type="evidence" value="ECO:0007669"/>
    <property type="project" value="UniProtKB-KW"/>
</dbReference>
<evidence type="ECO:0000256" key="1">
    <source>
        <dbReference type="ARBA" id="ARBA00004651"/>
    </source>
</evidence>
<dbReference type="GO" id="GO:0022857">
    <property type="term" value="F:transmembrane transporter activity"/>
    <property type="evidence" value="ECO:0007669"/>
    <property type="project" value="InterPro"/>
</dbReference>
<keyword evidence="2 8" id="KW-0813">Transport</keyword>
<dbReference type="InterPro" id="IPR043429">
    <property type="entry name" value="ArtM/GltK/GlnP/TcyL/YhdX-like"/>
</dbReference>